<evidence type="ECO:0000313" key="1">
    <source>
        <dbReference type="EMBL" id="KAI0060336.1"/>
    </source>
</evidence>
<sequence length="404" mass="44780">MPPYIPLDDQIADLRRLYDEQPEDAADQGWEKWAYDWCLAAEKFLLCVKNCPDRKAAEVIKLGAIAAQLHARPSWTPWMEIAVPQARVYLERWAQAYAAQTVRGKVPGLSIQEENDLVEEEIQEVMIRADTGEFDNDPWACQAVTRGFDHEDLVYRRPKSQGERLWNDWCLAGKEGVRGDKVRARAAVAATEYAATAPVSASRRRKRVSRGDVEEGGEGPVPVGDHREESPDTTPRPVKKSRSKKVAGAAGEDEEPDFEPGEVAKELAGDAASGAYSARLARRRFLKAGGAPRPIAEWLISGTVVEPGCQRCSLKTVRYVCRQEADRATCIKCRDMHEQCSLAQGVKPGPRRKSSGQTAKAVPRVAADTSPLSMGTNPFLNVPTLQYWVLGQARGSRALSYHIW</sequence>
<evidence type="ECO:0000313" key="2">
    <source>
        <dbReference type="Proteomes" id="UP000814140"/>
    </source>
</evidence>
<dbReference type="Proteomes" id="UP000814140">
    <property type="component" value="Unassembled WGS sequence"/>
</dbReference>
<name>A0ACB8SXC3_9AGAM</name>
<protein>
    <submittedName>
        <fullName evidence="1">Uncharacterized protein</fullName>
    </submittedName>
</protein>
<reference evidence="1" key="1">
    <citation type="submission" date="2021-03" db="EMBL/GenBank/DDBJ databases">
        <authorList>
            <consortium name="DOE Joint Genome Institute"/>
            <person name="Ahrendt S."/>
            <person name="Looney B.P."/>
            <person name="Miyauchi S."/>
            <person name="Morin E."/>
            <person name="Drula E."/>
            <person name="Courty P.E."/>
            <person name="Chicoki N."/>
            <person name="Fauchery L."/>
            <person name="Kohler A."/>
            <person name="Kuo A."/>
            <person name="Labutti K."/>
            <person name="Pangilinan J."/>
            <person name="Lipzen A."/>
            <person name="Riley R."/>
            <person name="Andreopoulos W."/>
            <person name="He G."/>
            <person name="Johnson J."/>
            <person name="Barry K.W."/>
            <person name="Grigoriev I.V."/>
            <person name="Nagy L."/>
            <person name="Hibbett D."/>
            <person name="Henrissat B."/>
            <person name="Matheny P.B."/>
            <person name="Labbe J."/>
            <person name="Martin F."/>
        </authorList>
    </citation>
    <scope>NUCLEOTIDE SEQUENCE</scope>
    <source>
        <strain evidence="1">HHB10654</strain>
    </source>
</reference>
<organism evidence="1 2">
    <name type="scientific">Artomyces pyxidatus</name>
    <dbReference type="NCBI Taxonomy" id="48021"/>
    <lineage>
        <taxon>Eukaryota</taxon>
        <taxon>Fungi</taxon>
        <taxon>Dikarya</taxon>
        <taxon>Basidiomycota</taxon>
        <taxon>Agaricomycotina</taxon>
        <taxon>Agaricomycetes</taxon>
        <taxon>Russulales</taxon>
        <taxon>Auriscalpiaceae</taxon>
        <taxon>Artomyces</taxon>
    </lineage>
</organism>
<comment type="caution">
    <text evidence="1">The sequence shown here is derived from an EMBL/GenBank/DDBJ whole genome shotgun (WGS) entry which is preliminary data.</text>
</comment>
<gene>
    <name evidence="1" type="ORF">BV25DRAFT_1917702</name>
</gene>
<accession>A0ACB8SXC3</accession>
<proteinExistence type="predicted"/>
<keyword evidence="2" id="KW-1185">Reference proteome</keyword>
<dbReference type="EMBL" id="MU277219">
    <property type="protein sequence ID" value="KAI0060336.1"/>
    <property type="molecule type" value="Genomic_DNA"/>
</dbReference>
<reference evidence="1" key="2">
    <citation type="journal article" date="2022" name="New Phytol.">
        <title>Evolutionary transition to the ectomycorrhizal habit in the genomes of a hyperdiverse lineage of mushroom-forming fungi.</title>
        <authorList>
            <person name="Looney B."/>
            <person name="Miyauchi S."/>
            <person name="Morin E."/>
            <person name="Drula E."/>
            <person name="Courty P.E."/>
            <person name="Kohler A."/>
            <person name="Kuo A."/>
            <person name="LaButti K."/>
            <person name="Pangilinan J."/>
            <person name="Lipzen A."/>
            <person name="Riley R."/>
            <person name="Andreopoulos W."/>
            <person name="He G."/>
            <person name="Johnson J."/>
            <person name="Nolan M."/>
            <person name="Tritt A."/>
            <person name="Barry K.W."/>
            <person name="Grigoriev I.V."/>
            <person name="Nagy L.G."/>
            <person name="Hibbett D."/>
            <person name="Henrissat B."/>
            <person name="Matheny P.B."/>
            <person name="Labbe J."/>
            <person name="Martin F.M."/>
        </authorList>
    </citation>
    <scope>NUCLEOTIDE SEQUENCE</scope>
    <source>
        <strain evidence="1">HHB10654</strain>
    </source>
</reference>